<evidence type="ECO:0000256" key="4">
    <source>
        <dbReference type="ARBA" id="ARBA00022989"/>
    </source>
</evidence>
<dbReference type="GO" id="GO:0005886">
    <property type="term" value="C:plasma membrane"/>
    <property type="evidence" value="ECO:0007669"/>
    <property type="project" value="UniProtKB-SubCell"/>
</dbReference>
<feature type="transmembrane region" description="Helical" evidence="9">
    <location>
        <begin position="236"/>
        <end position="255"/>
    </location>
</feature>
<dbReference type="GO" id="GO:0043005">
    <property type="term" value="C:neuron projection"/>
    <property type="evidence" value="ECO:0007669"/>
    <property type="project" value="TreeGrafter"/>
</dbReference>
<keyword evidence="2" id="KW-1003">Cell membrane</keyword>
<organism evidence="11">
    <name type="scientific">Strongyloides stercoralis</name>
    <name type="common">Threadworm</name>
    <dbReference type="NCBI Taxonomy" id="6248"/>
    <lineage>
        <taxon>Eukaryota</taxon>
        <taxon>Metazoa</taxon>
        <taxon>Ecdysozoa</taxon>
        <taxon>Nematoda</taxon>
        <taxon>Chromadorea</taxon>
        <taxon>Rhabditida</taxon>
        <taxon>Tylenchina</taxon>
        <taxon>Panagrolaimomorpha</taxon>
        <taxon>Strongyloidoidea</taxon>
        <taxon>Strongyloididae</taxon>
        <taxon>Strongyloides</taxon>
    </lineage>
</organism>
<keyword evidence="8" id="KW-0807">Transducer</keyword>
<feature type="transmembrane region" description="Helical" evidence="9">
    <location>
        <begin position="193"/>
        <end position="215"/>
    </location>
</feature>
<evidence type="ECO:0000256" key="7">
    <source>
        <dbReference type="ARBA" id="ARBA00023170"/>
    </source>
</evidence>
<evidence type="ECO:0000256" key="3">
    <source>
        <dbReference type="ARBA" id="ARBA00022692"/>
    </source>
</evidence>
<sequence length="492" mass="56545">MKMNTEWGVYLIITIYFILALCGLIGNIWVLYIVTKQLLGYRKYSSAPQNYRWISSSTSSQSSASIYLLTLSVVDLISLLCVPILANDILNNMWPYGDILCKIFYACEGANKSLSPLLLTALSVDRYIAVCRPNLVWLRQTKHSLGIVFICFIISLIFILQVTWKSKVTEMIDYNGKEHLKCTVRMTEAFDVYHAISCYILPLLVILGVYIAILNRLYHHTRYSTVGKRTSINLSRVVRCSVMVVAFYFICWTPYWTLRMHALITGDSRQYESINKTTDIQSSSNKIYPHTEDVLSINNNSTHIFINNKESLLKDKVISIVQTTLKTSLKKDENVSVLQKGSISDFFEIFFLYLLHALPYTQSSFNWLFYAFLNQNLRNPGKRNGSRHALSALPDSGVENQNHVNDGYTSVLVAWKNFSTNITSNIFNSPRHKKHDSLQRFSKNCETYNLSPNMCTMERDKNYNCQEDCFINNHLDVHKPFLKKSSLVISTK</sequence>
<dbReference type="AlphaFoldDB" id="A0A0K0EB54"/>
<evidence type="ECO:0000256" key="6">
    <source>
        <dbReference type="ARBA" id="ARBA00023136"/>
    </source>
</evidence>
<dbReference type="InterPro" id="IPR017452">
    <property type="entry name" value="GPCR_Rhodpsn_7TM"/>
</dbReference>
<accession>A0A0K0EB54</accession>
<dbReference type="PANTHER" id="PTHR24229">
    <property type="entry name" value="NEUROPEPTIDES RECEPTOR"/>
    <property type="match status" value="1"/>
</dbReference>
<dbReference type="PANTHER" id="PTHR24229:SF84">
    <property type="entry name" value="G-PROTEIN COUPLED RECEPTORS FAMILY 1 PROFILE DOMAIN-CONTAINING PROTEIN"/>
    <property type="match status" value="1"/>
</dbReference>
<dbReference type="STRING" id="6248.A0A0K0EB54"/>
<evidence type="ECO:0000313" key="11">
    <source>
        <dbReference type="WBParaSite" id="SSTP_0000672500.1"/>
    </source>
</evidence>
<keyword evidence="7" id="KW-0675">Receptor</keyword>
<feature type="transmembrane region" description="Helical" evidence="9">
    <location>
        <begin position="7"/>
        <end position="34"/>
    </location>
</feature>
<keyword evidence="6 9" id="KW-0472">Membrane</keyword>
<feature type="domain" description="G-protein coupled receptors family 1 profile" evidence="10">
    <location>
        <begin position="26"/>
        <end position="307"/>
    </location>
</feature>
<feature type="transmembrane region" description="Helical" evidence="9">
    <location>
        <begin position="145"/>
        <end position="164"/>
    </location>
</feature>
<proteinExistence type="predicted"/>
<dbReference type="GO" id="GO:0042277">
    <property type="term" value="F:peptide binding"/>
    <property type="evidence" value="ECO:0007669"/>
    <property type="project" value="TreeGrafter"/>
</dbReference>
<keyword evidence="4 9" id="KW-1133">Transmembrane helix</keyword>
<evidence type="ECO:0000256" key="8">
    <source>
        <dbReference type="ARBA" id="ARBA00023224"/>
    </source>
</evidence>
<dbReference type="PRINTS" id="PR00237">
    <property type="entry name" value="GPCRRHODOPSN"/>
</dbReference>
<name>A0A0K0EB54_STRER</name>
<evidence type="ECO:0000256" key="5">
    <source>
        <dbReference type="ARBA" id="ARBA00023040"/>
    </source>
</evidence>
<feature type="transmembrane region" description="Helical" evidence="9">
    <location>
        <begin position="66"/>
        <end position="86"/>
    </location>
</feature>
<comment type="subcellular location">
    <subcellularLocation>
        <location evidence="1">Cell membrane</location>
        <topology evidence="1">Multi-pass membrane protein</topology>
    </subcellularLocation>
</comment>
<evidence type="ECO:0000256" key="9">
    <source>
        <dbReference type="SAM" id="Phobius"/>
    </source>
</evidence>
<dbReference type="CDD" id="cd00637">
    <property type="entry name" value="7tm_classA_rhodopsin-like"/>
    <property type="match status" value="1"/>
</dbReference>
<dbReference type="PROSITE" id="PS50262">
    <property type="entry name" value="G_PROTEIN_RECEP_F1_2"/>
    <property type="match status" value="1"/>
</dbReference>
<evidence type="ECO:0000256" key="2">
    <source>
        <dbReference type="ARBA" id="ARBA00022475"/>
    </source>
</evidence>
<evidence type="ECO:0000256" key="1">
    <source>
        <dbReference type="ARBA" id="ARBA00004651"/>
    </source>
</evidence>
<keyword evidence="5" id="KW-0297">G-protein coupled receptor</keyword>
<keyword evidence="3 9" id="KW-0812">Transmembrane</keyword>
<reference evidence="11" key="1">
    <citation type="submission" date="2015-08" db="UniProtKB">
        <authorList>
            <consortium name="WormBaseParasite"/>
        </authorList>
    </citation>
    <scope>IDENTIFICATION</scope>
</reference>
<dbReference type="SUPFAM" id="SSF81321">
    <property type="entry name" value="Family A G protein-coupled receptor-like"/>
    <property type="match status" value="1"/>
</dbReference>
<dbReference type="Gene3D" id="1.20.1070.10">
    <property type="entry name" value="Rhodopsin 7-helix transmembrane proteins"/>
    <property type="match status" value="1"/>
</dbReference>
<dbReference type="InterPro" id="IPR000276">
    <property type="entry name" value="GPCR_Rhodpsn"/>
</dbReference>
<dbReference type="WBParaSite" id="SSTP_0000672500.1">
    <property type="protein sequence ID" value="SSTP_0000672500.1"/>
    <property type="gene ID" value="SSTP_0000672500"/>
</dbReference>
<dbReference type="GO" id="GO:0004930">
    <property type="term" value="F:G protein-coupled receptor activity"/>
    <property type="evidence" value="ECO:0007669"/>
    <property type="project" value="UniProtKB-KW"/>
</dbReference>
<evidence type="ECO:0000259" key="10">
    <source>
        <dbReference type="PROSITE" id="PS50262"/>
    </source>
</evidence>
<dbReference type="Pfam" id="PF00001">
    <property type="entry name" value="7tm_1"/>
    <property type="match status" value="1"/>
</dbReference>
<protein>
    <submittedName>
        <fullName evidence="11">G_PROTEIN_RECEP_F1_2 domain-containing protein</fullName>
    </submittedName>
</protein>